<dbReference type="SMART" id="SM00042">
    <property type="entry name" value="CUB"/>
    <property type="match status" value="1"/>
</dbReference>
<organism evidence="5 6">
    <name type="scientific">Globodera rostochiensis</name>
    <name type="common">Golden nematode worm</name>
    <name type="synonym">Heterodera rostochiensis</name>
    <dbReference type="NCBI Taxonomy" id="31243"/>
    <lineage>
        <taxon>Eukaryota</taxon>
        <taxon>Metazoa</taxon>
        <taxon>Ecdysozoa</taxon>
        <taxon>Nematoda</taxon>
        <taxon>Chromadorea</taxon>
        <taxon>Rhabditida</taxon>
        <taxon>Tylenchina</taxon>
        <taxon>Tylenchomorpha</taxon>
        <taxon>Tylenchoidea</taxon>
        <taxon>Heteroderidae</taxon>
        <taxon>Heteroderinae</taxon>
        <taxon>Globodera</taxon>
    </lineage>
</organism>
<dbReference type="Gene3D" id="2.60.120.290">
    <property type="entry name" value="Spermadhesin, CUB domain"/>
    <property type="match status" value="1"/>
</dbReference>
<keyword evidence="5" id="KW-1185">Reference proteome</keyword>
<dbReference type="SUPFAM" id="SSF49854">
    <property type="entry name" value="Spermadhesin, CUB domain"/>
    <property type="match status" value="1"/>
</dbReference>
<dbReference type="PROSITE" id="PS01180">
    <property type="entry name" value="CUB"/>
    <property type="match status" value="1"/>
</dbReference>
<name>A0A914HWZ9_GLORO</name>
<comment type="caution">
    <text evidence="3">Lacks conserved residue(s) required for the propagation of feature annotation.</text>
</comment>
<keyword evidence="1" id="KW-0677">Repeat</keyword>
<evidence type="ECO:0000256" key="1">
    <source>
        <dbReference type="ARBA" id="ARBA00022737"/>
    </source>
</evidence>
<dbReference type="WBParaSite" id="Gr19_v10_g4800.t1">
    <property type="protein sequence ID" value="Gr19_v10_g4800.t1"/>
    <property type="gene ID" value="Gr19_v10_g4800"/>
</dbReference>
<evidence type="ECO:0000313" key="5">
    <source>
        <dbReference type="Proteomes" id="UP000887572"/>
    </source>
</evidence>
<keyword evidence="2 3" id="KW-1015">Disulfide bond</keyword>
<dbReference type="PANTHER" id="PTHR24251">
    <property type="entry name" value="OVOCHYMASE-RELATED"/>
    <property type="match status" value="1"/>
</dbReference>
<dbReference type="AlphaFoldDB" id="A0A914HWZ9"/>
<feature type="domain" description="CUB" evidence="4">
    <location>
        <begin position="15"/>
        <end position="145"/>
    </location>
</feature>
<sequence>MLNIFSVVGIGGNFCPSQNGGTKLNELTSPAFPSKYPSNSDCIRIIDAPDAYEIAIQFRDIFQIEAAYELAGHVERFDSFTSYNCPNDFLELRDGQFPFSPLLARFCGMSVPTMEIRAKSGHLWTWFHSDALFEYRGFVSDYNFIKRKLNDGNEIGKKKDCHFPLINHLDGYIDSKDLMQIYKDRDPEEELECVWTIQVHFEHVF</sequence>
<dbReference type="CDD" id="cd00041">
    <property type="entry name" value="CUB"/>
    <property type="match status" value="1"/>
</dbReference>
<evidence type="ECO:0000256" key="2">
    <source>
        <dbReference type="ARBA" id="ARBA00023157"/>
    </source>
</evidence>
<evidence type="ECO:0000256" key="3">
    <source>
        <dbReference type="PROSITE-ProRule" id="PRU00059"/>
    </source>
</evidence>
<accession>A0A914HWZ9</accession>
<feature type="disulfide bond" evidence="3">
    <location>
        <begin position="15"/>
        <end position="42"/>
    </location>
</feature>
<evidence type="ECO:0000259" key="4">
    <source>
        <dbReference type="PROSITE" id="PS01180"/>
    </source>
</evidence>
<dbReference type="InterPro" id="IPR000859">
    <property type="entry name" value="CUB_dom"/>
</dbReference>
<reference evidence="6" key="1">
    <citation type="submission" date="2022-11" db="UniProtKB">
        <authorList>
            <consortium name="WormBaseParasite"/>
        </authorList>
    </citation>
    <scope>IDENTIFICATION</scope>
</reference>
<evidence type="ECO:0000313" key="6">
    <source>
        <dbReference type="WBParaSite" id="Gr19_v10_g4800.t1"/>
    </source>
</evidence>
<proteinExistence type="predicted"/>
<dbReference type="PANTHER" id="PTHR24251:SF28">
    <property type="entry name" value="NEUROPILIN AND TOLLOID-LIKE, ISOFORM B"/>
    <property type="match status" value="1"/>
</dbReference>
<protein>
    <submittedName>
        <fullName evidence="6">CUB domain-containing protein</fullName>
    </submittedName>
</protein>
<dbReference type="InterPro" id="IPR035914">
    <property type="entry name" value="Sperma_CUB_dom_sf"/>
</dbReference>
<dbReference type="Pfam" id="PF00431">
    <property type="entry name" value="CUB"/>
    <property type="match status" value="1"/>
</dbReference>
<dbReference type="Proteomes" id="UP000887572">
    <property type="component" value="Unplaced"/>
</dbReference>